<accession>A0A8S1DFI0</accession>
<dbReference type="PANTHER" id="PTHR24276">
    <property type="entry name" value="POLYSERASE-RELATED"/>
    <property type="match status" value="1"/>
</dbReference>
<evidence type="ECO:0000256" key="1">
    <source>
        <dbReference type="ARBA" id="ARBA00004239"/>
    </source>
</evidence>
<evidence type="ECO:0000256" key="8">
    <source>
        <dbReference type="SAM" id="SignalP"/>
    </source>
</evidence>
<dbReference type="SMART" id="SM00020">
    <property type="entry name" value="Tryp_SPc"/>
    <property type="match status" value="1"/>
</dbReference>
<dbReference type="PRINTS" id="PR00722">
    <property type="entry name" value="CHYMOTRYPSIN"/>
</dbReference>
<dbReference type="PANTHER" id="PTHR24276:SF91">
    <property type="entry name" value="AT26814P-RELATED"/>
    <property type="match status" value="1"/>
</dbReference>
<dbReference type="InterPro" id="IPR043504">
    <property type="entry name" value="Peptidase_S1_PA_chymotrypsin"/>
</dbReference>
<keyword evidence="5 7" id="KW-0720">Serine protease</keyword>
<name>A0A8S1DFI0_9INSE</name>
<dbReference type="PROSITE" id="PS00135">
    <property type="entry name" value="TRYPSIN_SER"/>
    <property type="match status" value="1"/>
</dbReference>
<dbReference type="InterPro" id="IPR001314">
    <property type="entry name" value="Peptidase_S1A"/>
</dbReference>
<keyword evidence="8" id="KW-0732">Signal</keyword>
<dbReference type="GO" id="GO:0004252">
    <property type="term" value="F:serine-type endopeptidase activity"/>
    <property type="evidence" value="ECO:0007669"/>
    <property type="project" value="InterPro"/>
</dbReference>
<reference evidence="10 11" key="1">
    <citation type="submission" date="2020-04" db="EMBL/GenBank/DDBJ databases">
        <authorList>
            <person name="Alioto T."/>
            <person name="Alioto T."/>
            <person name="Gomez Garrido J."/>
        </authorList>
    </citation>
    <scope>NUCLEOTIDE SEQUENCE [LARGE SCALE GENOMIC DNA]</scope>
</reference>
<keyword evidence="4 7" id="KW-0378">Hydrolase</keyword>
<dbReference type="GO" id="GO:0005576">
    <property type="term" value="C:extracellular region"/>
    <property type="evidence" value="ECO:0007669"/>
    <property type="project" value="UniProtKB-SubCell"/>
</dbReference>
<keyword evidence="6" id="KW-1015">Disulfide bond</keyword>
<evidence type="ECO:0000256" key="2">
    <source>
        <dbReference type="ARBA" id="ARBA00007664"/>
    </source>
</evidence>
<dbReference type="GO" id="GO:0006508">
    <property type="term" value="P:proteolysis"/>
    <property type="evidence" value="ECO:0007669"/>
    <property type="project" value="UniProtKB-KW"/>
</dbReference>
<proteinExistence type="inferred from homology"/>
<evidence type="ECO:0000259" key="9">
    <source>
        <dbReference type="PROSITE" id="PS50240"/>
    </source>
</evidence>
<evidence type="ECO:0000256" key="7">
    <source>
        <dbReference type="RuleBase" id="RU363034"/>
    </source>
</evidence>
<evidence type="ECO:0000313" key="10">
    <source>
        <dbReference type="EMBL" id="CAB3378582.1"/>
    </source>
</evidence>
<evidence type="ECO:0000256" key="3">
    <source>
        <dbReference type="ARBA" id="ARBA00022670"/>
    </source>
</evidence>
<dbReference type="AlphaFoldDB" id="A0A8S1DFI0"/>
<dbReference type="Gene3D" id="2.40.10.10">
    <property type="entry name" value="Trypsin-like serine proteases"/>
    <property type="match status" value="1"/>
</dbReference>
<organism evidence="10 11">
    <name type="scientific">Cloeon dipterum</name>
    <dbReference type="NCBI Taxonomy" id="197152"/>
    <lineage>
        <taxon>Eukaryota</taxon>
        <taxon>Metazoa</taxon>
        <taxon>Ecdysozoa</taxon>
        <taxon>Arthropoda</taxon>
        <taxon>Hexapoda</taxon>
        <taxon>Insecta</taxon>
        <taxon>Pterygota</taxon>
        <taxon>Palaeoptera</taxon>
        <taxon>Ephemeroptera</taxon>
        <taxon>Pisciforma</taxon>
        <taxon>Baetidae</taxon>
        <taxon>Cloeon</taxon>
    </lineage>
</organism>
<dbReference type="InterPro" id="IPR033116">
    <property type="entry name" value="TRYPSIN_SER"/>
</dbReference>
<keyword evidence="11" id="KW-1185">Reference proteome</keyword>
<feature type="domain" description="Peptidase S1" evidence="9">
    <location>
        <begin position="31"/>
        <end position="257"/>
    </location>
</feature>
<dbReference type="EMBL" id="CADEPI010000168">
    <property type="protein sequence ID" value="CAB3378582.1"/>
    <property type="molecule type" value="Genomic_DNA"/>
</dbReference>
<dbReference type="InterPro" id="IPR009003">
    <property type="entry name" value="Peptidase_S1_PA"/>
</dbReference>
<keyword evidence="3 7" id="KW-0645">Protease</keyword>
<comment type="caution">
    <text evidence="10">The sequence shown here is derived from an EMBL/GenBank/DDBJ whole genome shotgun (WGS) entry which is preliminary data.</text>
</comment>
<dbReference type="InterPro" id="IPR001254">
    <property type="entry name" value="Trypsin_dom"/>
</dbReference>
<dbReference type="InterPro" id="IPR018114">
    <property type="entry name" value="TRYPSIN_HIS"/>
</dbReference>
<dbReference type="Pfam" id="PF00089">
    <property type="entry name" value="Trypsin"/>
    <property type="match status" value="1"/>
</dbReference>
<protein>
    <recommendedName>
        <fullName evidence="9">Peptidase S1 domain-containing protein</fullName>
    </recommendedName>
</protein>
<comment type="subcellular location">
    <subcellularLocation>
        <location evidence="1">Secreted</location>
        <location evidence="1">Extracellular space</location>
    </subcellularLocation>
</comment>
<comment type="similarity">
    <text evidence="2">Belongs to the peptidase S1 family.</text>
</comment>
<dbReference type="CDD" id="cd00190">
    <property type="entry name" value="Tryp_SPc"/>
    <property type="match status" value="1"/>
</dbReference>
<sequence length="258" mass="27940">MLEFVFLTLLAGSASAAVAARHPVETFEARIIGGNAASLGEYPSQLSLQYQARHTCGASIISEKYALTATHCVIDRLAEELTMRSGSLDIYGGDLHQVINYTTHANYSAFYSSNNDIAIIEVFPEFVYSANVQPITLPKLGDEPAVGSPATVIGWGRIGVGEPLSDFLKEAVIEIRNQTLCEQIYNDIGYDVYPGQICADIPEGNLGSCNGDSGGPLFVDGVVHGLVSWAYGCARPGYPTIYNRVAYYRDWIFEHSGV</sequence>
<dbReference type="FunFam" id="2.40.10.10:FF:000036">
    <property type="entry name" value="Trypsin beta"/>
    <property type="match status" value="1"/>
</dbReference>
<feature type="signal peptide" evidence="8">
    <location>
        <begin position="1"/>
        <end position="16"/>
    </location>
</feature>
<dbReference type="FunFam" id="2.40.10.10:FF:000068">
    <property type="entry name" value="transmembrane protease serine 2"/>
    <property type="match status" value="1"/>
</dbReference>
<gene>
    <name evidence="10" type="ORF">CLODIP_2_CD10253</name>
</gene>
<dbReference type="SUPFAM" id="SSF50494">
    <property type="entry name" value="Trypsin-like serine proteases"/>
    <property type="match status" value="1"/>
</dbReference>
<evidence type="ECO:0000256" key="6">
    <source>
        <dbReference type="ARBA" id="ARBA00023157"/>
    </source>
</evidence>
<feature type="chain" id="PRO_5035856301" description="Peptidase S1 domain-containing protein" evidence="8">
    <location>
        <begin position="17"/>
        <end position="258"/>
    </location>
</feature>
<evidence type="ECO:0000256" key="5">
    <source>
        <dbReference type="ARBA" id="ARBA00022825"/>
    </source>
</evidence>
<dbReference type="PROSITE" id="PS00134">
    <property type="entry name" value="TRYPSIN_HIS"/>
    <property type="match status" value="1"/>
</dbReference>
<dbReference type="PROSITE" id="PS50240">
    <property type="entry name" value="TRYPSIN_DOM"/>
    <property type="match status" value="1"/>
</dbReference>
<evidence type="ECO:0000313" key="11">
    <source>
        <dbReference type="Proteomes" id="UP000494165"/>
    </source>
</evidence>
<dbReference type="Proteomes" id="UP000494165">
    <property type="component" value="Unassembled WGS sequence"/>
</dbReference>
<evidence type="ECO:0000256" key="4">
    <source>
        <dbReference type="ARBA" id="ARBA00022801"/>
    </source>
</evidence>
<dbReference type="InterPro" id="IPR050430">
    <property type="entry name" value="Peptidase_S1"/>
</dbReference>
<dbReference type="OrthoDB" id="8440449at2759"/>